<feature type="chain" id="PRO_5031268009" description="DUF2059 domain-containing protein" evidence="2">
    <location>
        <begin position="25"/>
        <end position="200"/>
    </location>
</feature>
<feature type="region of interest" description="Disordered" evidence="1">
    <location>
        <begin position="181"/>
        <end position="200"/>
    </location>
</feature>
<comment type="caution">
    <text evidence="3">The sequence shown here is derived from an EMBL/GenBank/DDBJ whole genome shotgun (WGS) entry which is preliminary data.</text>
</comment>
<dbReference type="AlphaFoldDB" id="A0A7Y8KZR3"/>
<keyword evidence="2" id="KW-0732">Signal</keyword>
<reference evidence="3 4" key="1">
    <citation type="submission" date="2019-09" db="EMBL/GenBank/DDBJ databases">
        <title>Hydrogenophaga aromatica sp. nov., isolated from a para-xylene-degrading enrichment culture.</title>
        <authorList>
            <person name="Tancsics A."/>
            <person name="Banerjee S."/>
        </authorList>
    </citation>
    <scope>NUCLEOTIDE SEQUENCE [LARGE SCALE GENOMIC DNA]</scope>
    <source>
        <strain evidence="3 4">D2P1</strain>
    </source>
</reference>
<sequence length="200" mass="21429">MIQKSLNTAALSLALLLTATAASAQAPTPSTPAKKELVTRLLKLQQPGIESLARTLAEQPAAEMLDGAAVALRSRVAADKQEAVAKDIQADTKKYLDEAVPLVRNRAIQLAPSTVGTVLDQKFSEDELRKIVTLLESPEYAKYQQHLGEMQQSLQVKLVADTRGNIETKLRTLEQSIGTRLGVSTPANGNKPAVPKPAGK</sequence>
<gene>
    <name evidence="3" type="ORF">F3K02_19715</name>
</gene>
<evidence type="ECO:0008006" key="5">
    <source>
        <dbReference type="Google" id="ProtNLM"/>
    </source>
</evidence>
<organism evidence="3 4">
    <name type="scientific">Hydrogenophaga aromaticivorans</name>
    <dbReference type="NCBI Taxonomy" id="2610898"/>
    <lineage>
        <taxon>Bacteria</taxon>
        <taxon>Pseudomonadati</taxon>
        <taxon>Pseudomonadota</taxon>
        <taxon>Betaproteobacteria</taxon>
        <taxon>Burkholderiales</taxon>
        <taxon>Comamonadaceae</taxon>
        <taxon>Hydrogenophaga</taxon>
    </lineage>
</organism>
<evidence type="ECO:0000256" key="1">
    <source>
        <dbReference type="SAM" id="MobiDB-lite"/>
    </source>
</evidence>
<dbReference type="Proteomes" id="UP000545507">
    <property type="component" value="Unassembled WGS sequence"/>
</dbReference>
<protein>
    <recommendedName>
        <fullName evidence="5">DUF2059 domain-containing protein</fullName>
    </recommendedName>
</protein>
<evidence type="ECO:0000313" key="4">
    <source>
        <dbReference type="Proteomes" id="UP000545507"/>
    </source>
</evidence>
<dbReference type="EMBL" id="VYGV01000016">
    <property type="protein sequence ID" value="NWF47458.1"/>
    <property type="molecule type" value="Genomic_DNA"/>
</dbReference>
<evidence type="ECO:0000256" key="2">
    <source>
        <dbReference type="SAM" id="SignalP"/>
    </source>
</evidence>
<keyword evidence="4" id="KW-1185">Reference proteome</keyword>
<proteinExistence type="predicted"/>
<accession>A0A7Y8KZR3</accession>
<name>A0A7Y8KZR3_9BURK</name>
<dbReference type="RefSeq" id="WP_177137331.1">
    <property type="nucleotide sequence ID" value="NZ_VYGV01000016.1"/>
</dbReference>
<evidence type="ECO:0000313" key="3">
    <source>
        <dbReference type="EMBL" id="NWF47458.1"/>
    </source>
</evidence>
<feature type="signal peptide" evidence="2">
    <location>
        <begin position="1"/>
        <end position="24"/>
    </location>
</feature>